<dbReference type="AlphaFoldDB" id="A0AAV1M6Y9"/>
<evidence type="ECO:0000256" key="1">
    <source>
        <dbReference type="PROSITE-ProRule" id="PRU00371"/>
    </source>
</evidence>
<keyword evidence="1" id="KW-0539">Nucleus</keyword>
<feature type="domain" description="MADF" evidence="3">
    <location>
        <begin position="14"/>
        <end position="117"/>
    </location>
</feature>
<proteinExistence type="predicted"/>
<evidence type="ECO:0000313" key="6">
    <source>
        <dbReference type="Proteomes" id="UP001314205"/>
    </source>
</evidence>
<evidence type="ECO:0008006" key="7">
    <source>
        <dbReference type="Google" id="ProtNLM"/>
    </source>
</evidence>
<evidence type="ECO:0000313" key="5">
    <source>
        <dbReference type="EMBL" id="CAK1602184.1"/>
    </source>
</evidence>
<dbReference type="PROSITE" id="PS51029">
    <property type="entry name" value="MADF"/>
    <property type="match status" value="1"/>
</dbReference>
<gene>
    <name evidence="5" type="ORF">PARMNEM_LOCUS20716</name>
</gene>
<dbReference type="EMBL" id="CAVLGL010000137">
    <property type="protein sequence ID" value="CAK1602184.1"/>
    <property type="molecule type" value="Genomic_DNA"/>
</dbReference>
<protein>
    <recommendedName>
        <fullName evidence="7">MADF domain-containing protein</fullName>
    </recommendedName>
</protein>
<accession>A0AAV1M6Y9</accession>
<dbReference type="PROSITE" id="PS51031">
    <property type="entry name" value="BESS"/>
    <property type="match status" value="1"/>
</dbReference>
<dbReference type="SMART" id="SM00595">
    <property type="entry name" value="MADF"/>
    <property type="match status" value="1"/>
</dbReference>
<comment type="caution">
    <text evidence="5">The sequence shown here is derived from an EMBL/GenBank/DDBJ whole genome shotgun (WGS) entry which is preliminary data.</text>
</comment>
<dbReference type="GO" id="GO:0003677">
    <property type="term" value="F:DNA binding"/>
    <property type="evidence" value="ECO:0007669"/>
    <property type="project" value="InterPro"/>
</dbReference>
<name>A0AAV1M6Y9_9NEOP</name>
<dbReference type="PANTHER" id="PTHR12243">
    <property type="entry name" value="MADF DOMAIN TRANSCRIPTION FACTOR"/>
    <property type="match status" value="1"/>
</dbReference>
<keyword evidence="6" id="KW-1185">Reference proteome</keyword>
<reference evidence="5 6" key="1">
    <citation type="submission" date="2023-11" db="EMBL/GenBank/DDBJ databases">
        <authorList>
            <person name="Hedman E."/>
            <person name="Englund M."/>
            <person name="Stromberg M."/>
            <person name="Nyberg Akerstrom W."/>
            <person name="Nylinder S."/>
            <person name="Jareborg N."/>
            <person name="Kallberg Y."/>
            <person name="Kronander E."/>
        </authorList>
    </citation>
    <scope>NUCLEOTIDE SEQUENCE [LARGE SCALE GENOMIC DNA]</scope>
</reference>
<dbReference type="InterPro" id="IPR006578">
    <property type="entry name" value="MADF-dom"/>
</dbReference>
<organism evidence="5 6">
    <name type="scientific">Parnassius mnemosyne</name>
    <name type="common">clouded apollo</name>
    <dbReference type="NCBI Taxonomy" id="213953"/>
    <lineage>
        <taxon>Eukaryota</taxon>
        <taxon>Metazoa</taxon>
        <taxon>Ecdysozoa</taxon>
        <taxon>Arthropoda</taxon>
        <taxon>Hexapoda</taxon>
        <taxon>Insecta</taxon>
        <taxon>Pterygota</taxon>
        <taxon>Neoptera</taxon>
        <taxon>Endopterygota</taxon>
        <taxon>Lepidoptera</taxon>
        <taxon>Glossata</taxon>
        <taxon>Ditrysia</taxon>
        <taxon>Papilionoidea</taxon>
        <taxon>Papilionidae</taxon>
        <taxon>Parnassiinae</taxon>
        <taxon>Parnassini</taxon>
        <taxon>Parnassius</taxon>
        <taxon>Driopa</taxon>
    </lineage>
</organism>
<dbReference type="InterPro" id="IPR004210">
    <property type="entry name" value="BESS_motif"/>
</dbReference>
<dbReference type="Proteomes" id="UP001314205">
    <property type="component" value="Unassembled WGS sequence"/>
</dbReference>
<feature type="region of interest" description="Disordered" evidence="2">
    <location>
        <begin position="123"/>
        <end position="181"/>
    </location>
</feature>
<dbReference type="Pfam" id="PF10545">
    <property type="entry name" value="MADF_DNA_bdg"/>
    <property type="match status" value="1"/>
</dbReference>
<evidence type="ECO:0000256" key="2">
    <source>
        <dbReference type="SAM" id="MobiDB-lite"/>
    </source>
</evidence>
<dbReference type="PANTHER" id="PTHR12243:SF67">
    <property type="entry name" value="COREPRESSOR OF PANGOLIN, ISOFORM A-RELATED"/>
    <property type="match status" value="1"/>
</dbReference>
<dbReference type="InterPro" id="IPR039353">
    <property type="entry name" value="TF_Adf1"/>
</dbReference>
<feature type="domain" description="BESS" evidence="4">
    <location>
        <begin position="205"/>
        <end position="244"/>
    </location>
</feature>
<feature type="compositionally biased region" description="Basic and acidic residues" evidence="2">
    <location>
        <begin position="123"/>
        <end position="136"/>
    </location>
</feature>
<dbReference type="GO" id="GO:0005634">
    <property type="term" value="C:nucleus"/>
    <property type="evidence" value="ECO:0007669"/>
    <property type="project" value="UniProtKB-SubCell"/>
</dbReference>
<evidence type="ECO:0000259" key="3">
    <source>
        <dbReference type="PROSITE" id="PS51029"/>
    </source>
</evidence>
<comment type="subcellular location">
    <subcellularLocation>
        <location evidence="1">Nucleus</location>
    </subcellularLocation>
</comment>
<evidence type="ECO:0000259" key="4">
    <source>
        <dbReference type="PROSITE" id="PS51031"/>
    </source>
</evidence>
<sequence>MSTKEWEKLIDKEMLISLVEDRSVLWDKTLDRYKDNTASIAGWREICIILMEDFEAMEQRQRQEFGKLVMKKWRQMRDAWVRTLKDKNNCKTSGSAVSNTKPYKYHNQMLFLKKVVAAGETHESVSAKQTKEHTEDDTTTSNEPTNEDDSVTTMTQLDNDSQKDKQNLAPPTKRRAPSKRNFNEIDAKMMSYIDYQIKPKKIEQDDRNLSFFKSILPSLALLDDDQILEFQSGVINLLQNIKHRRVDQLTYDWSAYTQTSGASHCQSQSYFSRPQLTDSALSPVQPVYSDASRPQSTDSALSPLQSVYSDATLDLSEF</sequence>